<dbReference type="CDD" id="cd02340">
    <property type="entry name" value="ZZ_NBR1_like"/>
    <property type="match status" value="1"/>
</dbReference>
<dbReference type="Gene3D" id="3.30.60.90">
    <property type="match status" value="1"/>
</dbReference>
<proteinExistence type="predicted"/>
<evidence type="ECO:0000256" key="3">
    <source>
        <dbReference type="ARBA" id="ARBA00022833"/>
    </source>
</evidence>
<dbReference type="InterPro" id="IPR043145">
    <property type="entry name" value="Znf_ZZ_sf"/>
</dbReference>
<dbReference type="InterPro" id="IPR052260">
    <property type="entry name" value="Autophagy_Rcpt_SigReg"/>
</dbReference>
<keyword evidence="3" id="KW-0862">Zinc</keyword>
<reference evidence="7" key="1">
    <citation type="submission" date="2014-07" db="EMBL/GenBank/DDBJ databases">
        <authorList>
            <person name="Martin A.A"/>
            <person name="De Silva N."/>
        </authorList>
    </citation>
    <scope>NUCLEOTIDE SEQUENCE</scope>
</reference>
<keyword evidence="7" id="KW-1185">Reference proteome</keyword>
<evidence type="ECO:0000313" key="8">
    <source>
        <dbReference type="WBParaSite" id="SVE_1755600.2"/>
    </source>
</evidence>
<dbReference type="PROSITE" id="PS50135">
    <property type="entry name" value="ZF_ZZ_2"/>
    <property type="match status" value="1"/>
</dbReference>
<dbReference type="SUPFAM" id="SSF46934">
    <property type="entry name" value="UBA-like"/>
    <property type="match status" value="1"/>
</dbReference>
<keyword evidence="2 4" id="KW-0863">Zinc-finger</keyword>
<feature type="domain" description="ZZ-type" evidence="6">
    <location>
        <begin position="106"/>
        <end position="157"/>
    </location>
</feature>
<evidence type="ECO:0000256" key="2">
    <source>
        <dbReference type="ARBA" id="ARBA00022771"/>
    </source>
</evidence>
<evidence type="ECO:0000259" key="6">
    <source>
        <dbReference type="PROSITE" id="PS50135"/>
    </source>
</evidence>
<evidence type="ECO:0000256" key="5">
    <source>
        <dbReference type="SAM" id="MobiDB-lite"/>
    </source>
</evidence>
<dbReference type="STRING" id="75913.A0A0K0FYM9"/>
<name>A0A0K0FYM9_STRVS</name>
<reference evidence="8" key="2">
    <citation type="submission" date="2015-08" db="UniProtKB">
        <authorList>
            <consortium name="WormBaseParasite"/>
        </authorList>
    </citation>
    <scope>IDENTIFICATION</scope>
</reference>
<dbReference type="Gene3D" id="1.10.8.10">
    <property type="entry name" value="DNA helicase RuvA subunit, C-terminal domain"/>
    <property type="match status" value="1"/>
</dbReference>
<sequence>MTIILVKLITNNRIKLLESDGFVKYPEIRAVYDSMVPTSLRIGFSNLTFKNDKGEIFEINDNESFWAYITLEYPKAKKYIESIPVIVIPVIVDDPNCLNDNGLVIHPNISCDGCDRKIAGIRYKCVVCDDYDLCQYCERQNIHDSSHAMLRFARPIDNKNKSFIDKLHQLQERRNDSHRGILSAFKKYHAMSENNFIDGDDLNESIESSNSSEESKTAMKKVIDKYNTVKEIGNTIHAAFMNMTVEENLTTHEKKMSTANGLETSDSTSVNSEKKVVKSSEFLNSILDIYPSSGKNQLIDYKSEKELKDNLLKIFNNVSVNKNKKEINEIVTSEYSAGQNHKNSAIALDSGLDSVYINSCPTFEHCEFNTNIALHHCCESDDKVKNSPQMVEKDASLSSGQMSVIESCVSGSDFDICGERKMTAFELSSTSGFTKDEEDGESHLSMEIIDNRSEANTSPSINEWKNKTDELDYKKLVKQMEMQRSGIFEETVDDIEPGDSASMIGSRSSSVVVKRNKDAKNSELSFSIISSTTDCTITSGKYSNHVSENYDNKESKEKENDEKDGDINIEYPAEISDDCKSEEELMFKSVTSSINMENSIELYESMDTDLDKNVVNQQSTLEKETDISTSGNSGSIISTSTIPEEFTSRCPAPYSLTPVRDDRTPVECLPRKFSPYSLTPEKNDIPSPHMVGEPYQLPDELKKKLPIDRKHDKHFPYIHSDPYIANMVEMAEGMGFDNCNGWLLKLAEDAVKYDFNYFDKVLEHINSFRD</sequence>
<evidence type="ECO:0000313" key="7">
    <source>
        <dbReference type="Proteomes" id="UP000035680"/>
    </source>
</evidence>
<dbReference type="PANTHER" id="PTHR15090">
    <property type="entry name" value="SEQUESTOSOME 1-RELATED"/>
    <property type="match status" value="1"/>
</dbReference>
<dbReference type="InterPro" id="IPR009060">
    <property type="entry name" value="UBA-like_sf"/>
</dbReference>
<dbReference type="Proteomes" id="UP000035680">
    <property type="component" value="Unassembled WGS sequence"/>
</dbReference>
<evidence type="ECO:0000256" key="4">
    <source>
        <dbReference type="PROSITE-ProRule" id="PRU00228"/>
    </source>
</evidence>
<dbReference type="WBParaSite" id="SVE_1755600.2">
    <property type="protein sequence ID" value="SVE_1755600.2"/>
    <property type="gene ID" value="SVE_1755600"/>
</dbReference>
<feature type="region of interest" description="Disordered" evidence="5">
    <location>
        <begin position="540"/>
        <end position="567"/>
    </location>
</feature>
<keyword evidence="1" id="KW-0479">Metal-binding</keyword>
<dbReference type="Pfam" id="PF00569">
    <property type="entry name" value="ZZ"/>
    <property type="match status" value="1"/>
</dbReference>
<dbReference type="SUPFAM" id="SSF57850">
    <property type="entry name" value="RING/U-box"/>
    <property type="match status" value="1"/>
</dbReference>
<dbReference type="InterPro" id="IPR000433">
    <property type="entry name" value="Znf_ZZ"/>
</dbReference>
<protein>
    <submittedName>
        <fullName evidence="8">ZZ-type domain-containing protein</fullName>
    </submittedName>
</protein>
<dbReference type="AlphaFoldDB" id="A0A0K0FYM9"/>
<dbReference type="GO" id="GO:0008270">
    <property type="term" value="F:zinc ion binding"/>
    <property type="evidence" value="ECO:0007669"/>
    <property type="project" value="UniProtKB-KW"/>
</dbReference>
<feature type="compositionally biased region" description="Basic and acidic residues" evidence="5">
    <location>
        <begin position="548"/>
        <end position="561"/>
    </location>
</feature>
<organism evidence="7 8">
    <name type="scientific">Strongyloides venezuelensis</name>
    <name type="common">Threadworm</name>
    <dbReference type="NCBI Taxonomy" id="75913"/>
    <lineage>
        <taxon>Eukaryota</taxon>
        <taxon>Metazoa</taxon>
        <taxon>Ecdysozoa</taxon>
        <taxon>Nematoda</taxon>
        <taxon>Chromadorea</taxon>
        <taxon>Rhabditida</taxon>
        <taxon>Tylenchina</taxon>
        <taxon>Panagrolaimomorpha</taxon>
        <taxon>Strongyloidoidea</taxon>
        <taxon>Strongyloididae</taxon>
        <taxon>Strongyloides</taxon>
    </lineage>
</organism>
<dbReference type="PANTHER" id="PTHR15090:SF8">
    <property type="entry name" value="ZZ-TYPE ZINC FINGER-CONTAINING PROTEIN"/>
    <property type="match status" value="1"/>
</dbReference>
<dbReference type="PROSITE" id="PS01357">
    <property type="entry name" value="ZF_ZZ_1"/>
    <property type="match status" value="1"/>
</dbReference>
<dbReference type="FunFam" id="3.30.60.90:FF:000016">
    <property type="entry name" value="Refractory to sigma P"/>
    <property type="match status" value="1"/>
</dbReference>
<dbReference type="SMART" id="SM00291">
    <property type="entry name" value="ZnF_ZZ"/>
    <property type="match status" value="1"/>
</dbReference>
<accession>A0A0K0FYM9</accession>
<evidence type="ECO:0000256" key="1">
    <source>
        <dbReference type="ARBA" id="ARBA00022723"/>
    </source>
</evidence>